<organism evidence="3 4">
    <name type="scientific">Lingula anatina</name>
    <name type="common">Brachiopod</name>
    <name type="synonym">Lingula unguis</name>
    <dbReference type="NCBI Taxonomy" id="7574"/>
    <lineage>
        <taxon>Eukaryota</taxon>
        <taxon>Metazoa</taxon>
        <taxon>Spiralia</taxon>
        <taxon>Lophotrochozoa</taxon>
        <taxon>Brachiopoda</taxon>
        <taxon>Linguliformea</taxon>
        <taxon>Lingulata</taxon>
        <taxon>Lingulida</taxon>
        <taxon>Linguloidea</taxon>
        <taxon>Lingulidae</taxon>
        <taxon>Lingula</taxon>
    </lineage>
</organism>
<dbReference type="Proteomes" id="UP000085678">
    <property type="component" value="Unplaced"/>
</dbReference>
<proteinExistence type="predicted"/>
<evidence type="ECO:0000313" key="3">
    <source>
        <dbReference type="Proteomes" id="UP000085678"/>
    </source>
</evidence>
<dbReference type="Pfam" id="PF00092">
    <property type="entry name" value="VWA"/>
    <property type="match status" value="1"/>
</dbReference>
<feature type="chain" id="PRO_5010189817" evidence="1">
    <location>
        <begin position="27"/>
        <end position="265"/>
    </location>
</feature>
<reference evidence="4" key="1">
    <citation type="submission" date="2025-08" db="UniProtKB">
        <authorList>
            <consortium name="RefSeq"/>
        </authorList>
    </citation>
    <scope>IDENTIFICATION</scope>
    <source>
        <tissue evidence="4">Gonads</tissue>
    </source>
</reference>
<dbReference type="PRINTS" id="PR00453">
    <property type="entry name" value="VWFADOMAIN"/>
</dbReference>
<keyword evidence="3" id="KW-1185">Reference proteome</keyword>
<gene>
    <name evidence="4" type="primary">LOC106181593</name>
</gene>
<name>A0A1S3KFR9_LINAN</name>
<dbReference type="AlphaFoldDB" id="A0A1S3KFR9"/>
<sequence length="265" mass="28856">MGETEMQTMKVFVVFVAVFAIEQASAAVNTNTLARTLHNKLSSLLKPQLVLPPVPPGRSYQFVTPKLDFLFVLDSSGSITARYFEEAKDVCKIIVDYIHGKSPIGKYGSRVGLIQYSTKSKTHVEFSFGDYNTVSAIKNRISQVKFDNGSATATGPALQLAKTEMNAKSRPGNVRVVWVITDGKSNSGVKPKIPADDLRANGVTVCVVGVGNSVNDVELNQIGDSGCVFRSDSYSQLKTAARMAYNLSRPRLSSGFFNNLSFKRV</sequence>
<dbReference type="KEGG" id="lak:106181593"/>
<keyword evidence="1" id="KW-0732">Signal</keyword>
<dbReference type="InterPro" id="IPR050525">
    <property type="entry name" value="ECM_Assembly_Org"/>
</dbReference>
<protein>
    <submittedName>
        <fullName evidence="4">von Willebrand factor A domain-containing protein 1-like isoform X1</fullName>
    </submittedName>
</protein>
<evidence type="ECO:0000259" key="2">
    <source>
        <dbReference type="PROSITE" id="PS50234"/>
    </source>
</evidence>
<dbReference type="OrthoDB" id="9949424at2759"/>
<dbReference type="PROSITE" id="PS50234">
    <property type="entry name" value="VWFA"/>
    <property type="match status" value="1"/>
</dbReference>
<feature type="signal peptide" evidence="1">
    <location>
        <begin position="1"/>
        <end position="26"/>
    </location>
</feature>
<feature type="domain" description="VWFA" evidence="2">
    <location>
        <begin position="68"/>
        <end position="247"/>
    </location>
</feature>
<dbReference type="STRING" id="7574.A0A1S3KFR9"/>
<dbReference type="InParanoid" id="A0A1S3KFR9"/>
<dbReference type="InterPro" id="IPR002035">
    <property type="entry name" value="VWF_A"/>
</dbReference>
<dbReference type="SUPFAM" id="SSF53300">
    <property type="entry name" value="vWA-like"/>
    <property type="match status" value="1"/>
</dbReference>
<dbReference type="GeneID" id="106181593"/>
<dbReference type="PANTHER" id="PTHR24020">
    <property type="entry name" value="COLLAGEN ALPHA"/>
    <property type="match status" value="1"/>
</dbReference>
<dbReference type="RefSeq" id="XP_013421483.1">
    <property type="nucleotide sequence ID" value="XM_013566029.2"/>
</dbReference>
<dbReference type="CDD" id="cd01450">
    <property type="entry name" value="vWFA_subfamily_ECM"/>
    <property type="match status" value="1"/>
</dbReference>
<dbReference type="InterPro" id="IPR036465">
    <property type="entry name" value="vWFA_dom_sf"/>
</dbReference>
<dbReference type="PANTHER" id="PTHR24020:SF20">
    <property type="entry name" value="PH DOMAIN-CONTAINING PROTEIN"/>
    <property type="match status" value="1"/>
</dbReference>
<evidence type="ECO:0000313" key="4">
    <source>
        <dbReference type="RefSeq" id="XP_013421483.1"/>
    </source>
</evidence>
<evidence type="ECO:0000256" key="1">
    <source>
        <dbReference type="SAM" id="SignalP"/>
    </source>
</evidence>
<dbReference type="SMART" id="SM00327">
    <property type="entry name" value="VWA"/>
    <property type="match status" value="1"/>
</dbReference>
<dbReference type="Gene3D" id="3.40.50.410">
    <property type="entry name" value="von Willebrand factor, type A domain"/>
    <property type="match status" value="1"/>
</dbReference>
<accession>A0A1S3KFR9</accession>